<feature type="signal peptide" evidence="1">
    <location>
        <begin position="1"/>
        <end position="22"/>
    </location>
</feature>
<dbReference type="Proteomes" id="UP001488805">
    <property type="component" value="Unassembled WGS sequence"/>
</dbReference>
<dbReference type="AlphaFoldDB" id="A0AAW1G439"/>
<dbReference type="EMBL" id="JBCEZU010000013">
    <property type="protein sequence ID" value="KAK9540834.1"/>
    <property type="molecule type" value="Genomic_DNA"/>
</dbReference>
<keyword evidence="3" id="KW-1185">Reference proteome</keyword>
<evidence type="ECO:0000313" key="2">
    <source>
        <dbReference type="EMBL" id="KAK9540834.1"/>
    </source>
</evidence>
<feature type="chain" id="PRO_5043743797" evidence="1">
    <location>
        <begin position="23"/>
        <end position="278"/>
    </location>
</feature>
<sequence length="278" mass="31510">MAGLCWMAVTLGLMLSVGNSSADFTTLPRKGLNEIVNQLWNTYRPSYKNSPSGSIPPMFSVAVNIPFTDKKEDVYGFSQVIKDDPPETVRDWMESCKVYKGQRVVAATLLKWPNVLRLCPNEPVQWSIVKKNCKKQEMTWAAMETECPGVVCITDHAEYRVLKNFATLTKNRKDNDVLLFFVRDSPCGTKCADKDHPENILGEIAKWNNKWKNYAFVFSYVFKLEGQPLPDKELIEALKNLGSVIGLENIYRCNGDRCSRCFSEKAADNVTKFCYSDG</sequence>
<gene>
    <name evidence="2" type="ORF">VZT92_003258</name>
</gene>
<name>A0AAW1G439_ZOAVI</name>
<proteinExistence type="predicted"/>
<protein>
    <submittedName>
        <fullName evidence="2">Uncharacterized protein</fullName>
    </submittedName>
</protein>
<accession>A0AAW1G439</accession>
<reference evidence="2 3" key="1">
    <citation type="journal article" date="2024" name="Genome Biol. Evol.">
        <title>Chromosome-level genome assembly of the viviparous eelpout Zoarces viviparus.</title>
        <authorList>
            <person name="Fuhrmann N."/>
            <person name="Brasseur M.V."/>
            <person name="Bakowski C.E."/>
            <person name="Podsiadlowski L."/>
            <person name="Prost S."/>
            <person name="Krehenwinkel H."/>
            <person name="Mayer C."/>
        </authorList>
    </citation>
    <scope>NUCLEOTIDE SEQUENCE [LARGE SCALE GENOMIC DNA]</scope>
    <source>
        <strain evidence="2">NO-MEL_2022_Ind0_liver</strain>
    </source>
</reference>
<dbReference type="InterPro" id="IPR040958">
    <property type="entry name" value="SNAD1"/>
</dbReference>
<comment type="caution">
    <text evidence="2">The sequence shown here is derived from an EMBL/GenBank/DDBJ whole genome shotgun (WGS) entry which is preliminary data.</text>
</comment>
<evidence type="ECO:0000256" key="1">
    <source>
        <dbReference type="SAM" id="SignalP"/>
    </source>
</evidence>
<keyword evidence="1" id="KW-0732">Signal</keyword>
<evidence type="ECO:0000313" key="3">
    <source>
        <dbReference type="Proteomes" id="UP001488805"/>
    </source>
</evidence>
<organism evidence="2 3">
    <name type="scientific">Zoarces viviparus</name>
    <name type="common">Viviparous eelpout</name>
    <name type="synonym">Blennius viviparus</name>
    <dbReference type="NCBI Taxonomy" id="48416"/>
    <lineage>
        <taxon>Eukaryota</taxon>
        <taxon>Metazoa</taxon>
        <taxon>Chordata</taxon>
        <taxon>Craniata</taxon>
        <taxon>Vertebrata</taxon>
        <taxon>Euteleostomi</taxon>
        <taxon>Actinopterygii</taxon>
        <taxon>Neopterygii</taxon>
        <taxon>Teleostei</taxon>
        <taxon>Neoteleostei</taxon>
        <taxon>Acanthomorphata</taxon>
        <taxon>Eupercaria</taxon>
        <taxon>Perciformes</taxon>
        <taxon>Cottioidei</taxon>
        <taxon>Zoarcales</taxon>
        <taxon>Zoarcidae</taxon>
        <taxon>Zoarcinae</taxon>
        <taxon>Zoarces</taxon>
    </lineage>
</organism>
<dbReference type="Pfam" id="PF18744">
    <property type="entry name" value="SNAD1"/>
    <property type="match status" value="1"/>
</dbReference>